<evidence type="ECO:0000256" key="1">
    <source>
        <dbReference type="SAM" id="MobiDB-lite"/>
    </source>
</evidence>
<dbReference type="EMBL" id="LAZR01006198">
    <property type="protein sequence ID" value="KKM93989.1"/>
    <property type="molecule type" value="Genomic_DNA"/>
</dbReference>
<protein>
    <recommendedName>
        <fullName evidence="3">Large polyvalent protein associated domain-containing protein</fullName>
    </recommendedName>
</protein>
<sequence length="1228" mass="135817">MATPAVEELVDEGVGDGLIDEGVGVIRGGEVDAITGADRPATVIEAYDRAGKVWDMGIQFGAPINDVRGNFNGINKALADKDIKEALEPERPGLIRRGIKKFGRSFVNILMAVRTKSEIGKLGTELSVFSERIAAAKDAGLMPEDGGYKEFLAISQEDMDELFGGQTILEHVARKTAERAATTPGLKATDVPPALTIPEKATDVVANVSAFVTKLAIAKQLLGAPASGRSILAWETVNMAEGGIPGAGAAMYVSLRGIDKIPIKGAKGFFVKTGSQSALFAGAATVAGGDAEAIATAALLPWALRGFDAAVKGTGKLARVKLEKQAVRNLRDISAENGIDLGKVPDSALKLLISQSRQARFWNKQFDKGKITEDVLNQRLNQIRQRVSPVLGAIAKQQPIEEAIVKAEPVAKKPVPEPTVTPPAAAPVAKLPAKVAKPGVKPVVPTAKPEGARVKEPWETSDLATSPNIPIGTTEAKKQADGKFKLFFRGTRNEVFQGEKFVSAAEAKRFFKVQQLKAQQAAQPPTEAKPALKQLVGPKPPITIKKPDVVVQRRKDKKPPKIAIKPGFVDFGPLIYAGPQVKKVSEKASKLVRRFGGLDSEVRRVLIEYEEQLRELPKVIAADAIEKFGDLSVEEENLIQQHREQPKKYPDLPDDLTPTLKVLEQGIEEYGRRLEELGYPADWPNTYLNRLEKKLERELSKDEVDVLKVANLEAAIEEGKDLRYLHHFYEKTPLGKRIIGRFKKSISKRPKGVLGRKIPTLEKARELGLEPAPLAVSYAHMAHSVARAELANDLITAINLNKELSLPEDLAPEEWVRLDERIFPASVQHQAFVNEDGKPIHVRKIRKYPIPIAEALEEITYSRGNEPLERAYDKLNFALKIIGFYNPLVMTKNDAVQLWRASGIKGAIPLILPQMEGGVKGIHPPKAIQIWAEKGPEYQKLRKAGLFNNVVTYTPVVEELTQNMLNHIRETDGEKAARIAAKWLNPVNIPKNLRQLNDASTWNIDEIMRIAAYESVKDSNMLKGMTDFEKIEWVNDAMVNYASIPKSTKRWMGKVLFVPTYRVGNFSFFWRNIAHHPWKTKGPLLRTVGYKMFLRWGMPAIIAAAIAYKTGEDQDVRTEKGYRIVIHNPETNTDTVYALADPLLEGVKITQRPFIDSIGLNLAPIPSLITRLVSGPRRKQSRDPYGEFFKLGTPIWRDIINWTDPDKTVPQKILTQMAIAFVYTRRGR</sequence>
<proteinExistence type="predicted"/>
<feature type="region of interest" description="Disordered" evidence="1">
    <location>
        <begin position="442"/>
        <end position="473"/>
    </location>
</feature>
<evidence type="ECO:0000313" key="2">
    <source>
        <dbReference type="EMBL" id="KKM93989.1"/>
    </source>
</evidence>
<dbReference type="AlphaFoldDB" id="A0A0F9LGD0"/>
<gene>
    <name evidence="2" type="ORF">LCGC14_1202850</name>
</gene>
<comment type="caution">
    <text evidence="2">The sequence shown here is derived from an EMBL/GenBank/DDBJ whole genome shotgun (WGS) entry which is preliminary data.</text>
</comment>
<organism evidence="2">
    <name type="scientific">marine sediment metagenome</name>
    <dbReference type="NCBI Taxonomy" id="412755"/>
    <lineage>
        <taxon>unclassified sequences</taxon>
        <taxon>metagenomes</taxon>
        <taxon>ecological metagenomes</taxon>
    </lineage>
</organism>
<feature type="non-terminal residue" evidence="2">
    <location>
        <position position="1228"/>
    </location>
</feature>
<reference evidence="2" key="1">
    <citation type="journal article" date="2015" name="Nature">
        <title>Complex archaea that bridge the gap between prokaryotes and eukaryotes.</title>
        <authorList>
            <person name="Spang A."/>
            <person name="Saw J.H."/>
            <person name="Jorgensen S.L."/>
            <person name="Zaremba-Niedzwiedzka K."/>
            <person name="Martijn J."/>
            <person name="Lind A.E."/>
            <person name="van Eijk R."/>
            <person name="Schleper C."/>
            <person name="Guy L."/>
            <person name="Ettema T.J."/>
        </authorList>
    </citation>
    <scope>NUCLEOTIDE SEQUENCE</scope>
</reference>
<name>A0A0F9LGD0_9ZZZZ</name>
<evidence type="ECO:0008006" key="3">
    <source>
        <dbReference type="Google" id="ProtNLM"/>
    </source>
</evidence>
<accession>A0A0F9LGD0</accession>